<name>A0A6J5PAB9_9CAUD</name>
<dbReference type="EMBL" id="LR796815">
    <property type="protein sequence ID" value="CAB4168072.1"/>
    <property type="molecule type" value="Genomic_DNA"/>
</dbReference>
<dbReference type="EMBL" id="LR796858">
    <property type="protein sequence ID" value="CAB4170709.1"/>
    <property type="molecule type" value="Genomic_DNA"/>
</dbReference>
<dbReference type="InterPro" id="IPR027417">
    <property type="entry name" value="P-loop_NTPase"/>
</dbReference>
<evidence type="ECO:0000313" key="2">
    <source>
        <dbReference type="EMBL" id="CAB4170709.1"/>
    </source>
</evidence>
<accession>A0A6J5PAB9</accession>
<organism evidence="1">
    <name type="scientific">uncultured Caudovirales phage</name>
    <dbReference type="NCBI Taxonomy" id="2100421"/>
    <lineage>
        <taxon>Viruses</taxon>
        <taxon>Duplodnaviria</taxon>
        <taxon>Heunggongvirae</taxon>
        <taxon>Uroviricota</taxon>
        <taxon>Caudoviricetes</taxon>
        <taxon>Peduoviridae</taxon>
        <taxon>Maltschvirus</taxon>
        <taxon>Maltschvirus maltsch</taxon>
    </lineage>
</organism>
<dbReference type="EMBL" id="LR796944">
    <property type="protein sequence ID" value="CAB4177044.1"/>
    <property type="molecule type" value="Genomic_DNA"/>
</dbReference>
<gene>
    <name evidence="4" type="ORF">UFOVP1666_153</name>
    <name evidence="1" type="ORF">UFOVP867_108</name>
    <name evidence="2" type="ORF">UFOVP913_90</name>
    <name evidence="3" type="ORF">UFOVP993_143</name>
</gene>
<evidence type="ECO:0000313" key="3">
    <source>
        <dbReference type="EMBL" id="CAB4177044.1"/>
    </source>
</evidence>
<proteinExistence type="predicted"/>
<dbReference type="SUPFAM" id="SSF52540">
    <property type="entry name" value="P-loop containing nucleoside triphosphate hydrolases"/>
    <property type="match status" value="1"/>
</dbReference>
<evidence type="ECO:0000313" key="1">
    <source>
        <dbReference type="EMBL" id="CAB4168072.1"/>
    </source>
</evidence>
<protein>
    <submittedName>
        <fullName evidence="1">AAA domain containing protein</fullName>
    </submittedName>
</protein>
<reference evidence="1" key="1">
    <citation type="submission" date="2020-04" db="EMBL/GenBank/DDBJ databases">
        <authorList>
            <person name="Chiriac C."/>
            <person name="Salcher M."/>
            <person name="Ghai R."/>
            <person name="Kavagutti S V."/>
        </authorList>
    </citation>
    <scope>NUCLEOTIDE SEQUENCE</scope>
</reference>
<evidence type="ECO:0000313" key="4">
    <source>
        <dbReference type="EMBL" id="CAB4223187.1"/>
    </source>
</evidence>
<dbReference type="Gene3D" id="3.40.50.300">
    <property type="entry name" value="P-loop containing nucleotide triphosphate hydrolases"/>
    <property type="match status" value="1"/>
</dbReference>
<dbReference type="EMBL" id="LR797534">
    <property type="protein sequence ID" value="CAB4223187.1"/>
    <property type="molecule type" value="Genomic_DNA"/>
</dbReference>
<sequence length="206" mass="23571">MSMNEKLAVTDTISIQIIRGVPPPKVRKIVAVGGVPGTGKTTLFRKFMESLTWENQEPEKLVSAMYNKEHDLYVLGKYEEGQVFAGTDRLSMACQPMVEKFITNTTSNVLYEGDRIFNQSFLEFCMILPETKLEVIYLKTSQDTLSQRYTDRGSDQSEIFLKGRATKYNNILCNFELMSYITEFNNETFEDQSKVLSHLSSILLEN</sequence>